<dbReference type="OrthoDB" id="9795032at2"/>
<feature type="binding site" evidence="11">
    <location>
        <begin position="10"/>
        <end position="11"/>
    </location>
    <ligand>
        <name>substrate</name>
    </ligand>
</feature>
<evidence type="ECO:0000313" key="13">
    <source>
        <dbReference type="EMBL" id="SNZ10299.1"/>
    </source>
</evidence>
<dbReference type="Gene3D" id="3.20.20.70">
    <property type="entry name" value="Aldolase class I"/>
    <property type="match status" value="1"/>
</dbReference>
<evidence type="ECO:0000256" key="9">
    <source>
        <dbReference type="ARBA" id="ARBA00023235"/>
    </source>
</evidence>
<comment type="similarity">
    <text evidence="11">Belongs to the IPP isomerase type 2 family.</text>
</comment>
<dbReference type="GO" id="GO:0070402">
    <property type="term" value="F:NADPH binding"/>
    <property type="evidence" value="ECO:0007669"/>
    <property type="project" value="UniProtKB-UniRule"/>
</dbReference>
<comment type="catalytic activity">
    <reaction evidence="11">
        <text>isopentenyl diphosphate = dimethylallyl diphosphate</text>
        <dbReference type="Rhea" id="RHEA:23284"/>
        <dbReference type="ChEBI" id="CHEBI:57623"/>
        <dbReference type="ChEBI" id="CHEBI:128769"/>
        <dbReference type="EC" id="5.3.3.2"/>
    </reaction>
</comment>
<comment type="cofactor">
    <cofactor evidence="11">
        <name>NADPH</name>
        <dbReference type="ChEBI" id="CHEBI:57783"/>
    </cofactor>
</comment>
<name>A0A285NLF3_9BACI</name>
<comment type="caution">
    <text evidence="11">Lacks conserved residue(s) required for the propagation of feature annotation.</text>
</comment>
<evidence type="ECO:0000256" key="1">
    <source>
        <dbReference type="ARBA" id="ARBA00001917"/>
    </source>
</evidence>
<dbReference type="GO" id="GO:0016491">
    <property type="term" value="F:oxidoreductase activity"/>
    <property type="evidence" value="ECO:0007669"/>
    <property type="project" value="InterPro"/>
</dbReference>
<dbReference type="InterPro" id="IPR000262">
    <property type="entry name" value="FMN-dep_DH"/>
</dbReference>
<dbReference type="EMBL" id="OBEK01000002">
    <property type="protein sequence ID" value="SNZ10299.1"/>
    <property type="molecule type" value="Genomic_DNA"/>
</dbReference>
<feature type="binding site" evidence="11">
    <location>
        <position position="163"/>
    </location>
    <ligand>
        <name>Mg(2+)</name>
        <dbReference type="ChEBI" id="CHEBI:18420"/>
    </ligand>
</feature>
<feature type="binding site" evidence="11">
    <location>
        <begin position="99"/>
        <end position="101"/>
    </location>
    <ligand>
        <name>substrate</name>
    </ligand>
</feature>
<dbReference type="AlphaFoldDB" id="A0A285NLF3"/>
<dbReference type="Proteomes" id="UP000219356">
    <property type="component" value="Unassembled WGS sequence"/>
</dbReference>
<accession>A0A285NLF3</accession>
<dbReference type="SUPFAM" id="SSF51395">
    <property type="entry name" value="FMN-linked oxidoreductases"/>
    <property type="match status" value="1"/>
</dbReference>
<sequence>MTERRSIHNRKDEHIHITLNEQVQGKGISTGFEGYRFEHQALPEISFKSIDTSAVFLGKQVKVPFLISSMTGGTPRAHEINRHLAKAAQAKGWALGLGSSRVALENKEAAASFQLREEAPSIPIFANIGAVQLNYGYSAAECEQIIKITGADAIVLHLNSMQEIFQDEGDTDFSGLLSKISEVAEKLSVPVGVKEVGFGIAPDTCTQLIEAGVQFIDTAGAGGTSWIEVEKYRSQDSVKQKAASAFLDWGIPTAHSVEQLSKLSIPPACLIASGGITNGAEAAKAIALGANMAGFGRSILPEAVQSADMLIERFEQLELELRISMLGIGAQSLSALQHTDRLIRRNA</sequence>
<proteinExistence type="inferred from homology"/>
<feature type="binding site" evidence="11">
    <location>
        <position position="127"/>
    </location>
    <ligand>
        <name>FMN</name>
        <dbReference type="ChEBI" id="CHEBI:58210"/>
    </ligand>
</feature>
<dbReference type="PANTHER" id="PTHR43665">
    <property type="entry name" value="ISOPENTENYL-DIPHOSPHATE DELTA-ISOMERASE"/>
    <property type="match status" value="1"/>
</dbReference>
<dbReference type="GO" id="GO:0004452">
    <property type="term" value="F:isopentenyl-diphosphate delta-isomerase activity"/>
    <property type="evidence" value="ECO:0007669"/>
    <property type="project" value="UniProtKB-UniRule"/>
</dbReference>
<evidence type="ECO:0000256" key="2">
    <source>
        <dbReference type="ARBA" id="ARBA00022490"/>
    </source>
</evidence>
<comment type="subunit">
    <text evidence="10 11">Homooctamer. Dimer of tetramers.</text>
</comment>
<evidence type="ECO:0000256" key="5">
    <source>
        <dbReference type="ARBA" id="ARBA00022723"/>
    </source>
</evidence>
<feature type="domain" description="FMN-dependent dehydrogenase" evidence="12">
    <location>
        <begin position="177"/>
        <end position="338"/>
    </location>
</feature>
<dbReference type="RefSeq" id="WP_097041074.1">
    <property type="nucleotide sequence ID" value="NZ_OBEK01000002.1"/>
</dbReference>
<evidence type="ECO:0000256" key="7">
    <source>
        <dbReference type="ARBA" id="ARBA00022857"/>
    </source>
</evidence>
<keyword evidence="4 11" id="KW-0288">FMN</keyword>
<feature type="binding site" evidence="11">
    <location>
        <position position="162"/>
    </location>
    <ligand>
        <name>substrate</name>
    </ligand>
</feature>
<dbReference type="HAMAP" id="MF_00354">
    <property type="entry name" value="Idi_2"/>
    <property type="match status" value="1"/>
</dbReference>
<keyword evidence="8 11" id="KW-0414">Isoprene biosynthesis</keyword>
<feature type="binding site" evidence="11">
    <location>
        <position position="224"/>
    </location>
    <ligand>
        <name>FMN</name>
        <dbReference type="ChEBI" id="CHEBI:58210"/>
    </ligand>
</feature>
<evidence type="ECO:0000256" key="4">
    <source>
        <dbReference type="ARBA" id="ARBA00022643"/>
    </source>
</evidence>
<keyword evidence="7 11" id="KW-0521">NADP</keyword>
<keyword evidence="9 11" id="KW-0413">Isomerase</keyword>
<evidence type="ECO:0000256" key="6">
    <source>
        <dbReference type="ARBA" id="ARBA00022842"/>
    </source>
</evidence>
<organism evidence="13 14">
    <name type="scientific">Terribacillus aidingensis</name>
    <dbReference type="NCBI Taxonomy" id="586416"/>
    <lineage>
        <taxon>Bacteria</taxon>
        <taxon>Bacillati</taxon>
        <taxon>Bacillota</taxon>
        <taxon>Bacilli</taxon>
        <taxon>Bacillales</taxon>
        <taxon>Bacillaceae</taxon>
        <taxon>Terribacillus</taxon>
    </lineage>
</organism>
<feature type="binding site" evidence="11">
    <location>
        <position position="194"/>
    </location>
    <ligand>
        <name>FMN</name>
        <dbReference type="ChEBI" id="CHEBI:58210"/>
    </ligand>
</feature>
<dbReference type="STRING" id="586416.GZ22_08180"/>
<feature type="binding site" evidence="11">
    <location>
        <begin position="69"/>
        <end position="71"/>
    </location>
    <ligand>
        <name>FMN</name>
        <dbReference type="ChEBI" id="CHEBI:58210"/>
    </ligand>
</feature>
<dbReference type="NCBIfam" id="TIGR02151">
    <property type="entry name" value="IPP_isom_2"/>
    <property type="match status" value="1"/>
</dbReference>
<dbReference type="GO" id="GO:0010181">
    <property type="term" value="F:FMN binding"/>
    <property type="evidence" value="ECO:0007669"/>
    <property type="project" value="UniProtKB-UniRule"/>
</dbReference>
<dbReference type="InterPro" id="IPR011179">
    <property type="entry name" value="IPdP_isomerase"/>
</dbReference>
<dbReference type="InterPro" id="IPR013785">
    <property type="entry name" value="Aldolase_TIM"/>
</dbReference>
<evidence type="ECO:0000259" key="12">
    <source>
        <dbReference type="Pfam" id="PF01070"/>
    </source>
</evidence>
<evidence type="ECO:0000313" key="14">
    <source>
        <dbReference type="Proteomes" id="UP000219356"/>
    </source>
</evidence>
<dbReference type="GO" id="GO:0000287">
    <property type="term" value="F:magnesium ion binding"/>
    <property type="evidence" value="ECO:0007669"/>
    <property type="project" value="UniProtKB-UniRule"/>
</dbReference>
<evidence type="ECO:0000256" key="8">
    <source>
        <dbReference type="ARBA" id="ARBA00023229"/>
    </source>
</evidence>
<keyword evidence="5 11" id="KW-0479">Metal-binding</keyword>
<feature type="binding site" evidence="11">
    <location>
        <position position="68"/>
    </location>
    <ligand>
        <name>FMN</name>
        <dbReference type="ChEBI" id="CHEBI:58210"/>
    </ligand>
</feature>
<dbReference type="CDD" id="cd02811">
    <property type="entry name" value="IDI-2_FMN"/>
    <property type="match status" value="1"/>
</dbReference>
<protein>
    <recommendedName>
        <fullName evidence="11">Isopentenyl-diphosphate delta-isomerase</fullName>
        <shortName evidence="11">IPP isomerase</shortName>
        <ecNumber evidence="11">5.3.3.2</ecNumber>
    </recommendedName>
    <alternativeName>
        <fullName evidence="11">Isopentenyl diphosphate:dimethylallyl diphosphate isomerase</fullName>
    </alternativeName>
    <alternativeName>
        <fullName evidence="11">Isopentenyl pyrophosphate isomerase</fullName>
    </alternativeName>
    <alternativeName>
        <fullName evidence="11">Type 2 isopentenyl diphosphate isomerase</fullName>
        <shortName evidence="11">IDI-2</shortName>
    </alternativeName>
</protein>
<keyword evidence="2 11" id="KW-0963">Cytoplasm</keyword>
<gene>
    <name evidence="11" type="primary">fni</name>
    <name evidence="13" type="ORF">SAMN05421503_1667</name>
</gene>
<comment type="cofactor">
    <cofactor evidence="11">
        <name>Mg(2+)</name>
        <dbReference type="ChEBI" id="CHEBI:18420"/>
    </cofactor>
</comment>
<keyword evidence="6 11" id="KW-0460">Magnesium</keyword>
<dbReference type="EC" id="5.3.3.2" evidence="11"/>
<comment type="cofactor">
    <cofactor evidence="1 11">
        <name>FMN</name>
        <dbReference type="ChEBI" id="CHEBI:58210"/>
    </cofactor>
</comment>
<dbReference type="Pfam" id="PF01070">
    <property type="entry name" value="FMN_dh"/>
    <property type="match status" value="1"/>
</dbReference>
<evidence type="ECO:0000256" key="11">
    <source>
        <dbReference type="HAMAP-Rule" id="MF_00354"/>
    </source>
</evidence>
<evidence type="ECO:0000256" key="3">
    <source>
        <dbReference type="ARBA" id="ARBA00022630"/>
    </source>
</evidence>
<dbReference type="PIRSF" id="PIRSF003314">
    <property type="entry name" value="IPP_isomerase"/>
    <property type="match status" value="1"/>
</dbReference>
<dbReference type="PANTHER" id="PTHR43665:SF1">
    <property type="entry name" value="ISOPENTENYL-DIPHOSPHATE DELTA-ISOMERASE"/>
    <property type="match status" value="1"/>
</dbReference>
<reference evidence="14" key="1">
    <citation type="submission" date="2017-09" db="EMBL/GenBank/DDBJ databases">
        <authorList>
            <person name="Varghese N."/>
            <person name="Submissions S."/>
        </authorList>
    </citation>
    <scope>NUCLEOTIDE SEQUENCE [LARGE SCALE GENOMIC DNA]</scope>
    <source>
        <strain evidence="14">CGMCC 1.8913</strain>
    </source>
</reference>
<keyword evidence="14" id="KW-1185">Reference proteome</keyword>
<feature type="binding site" evidence="11">
    <location>
        <position position="99"/>
    </location>
    <ligand>
        <name>FMN</name>
        <dbReference type="ChEBI" id="CHEBI:58210"/>
    </ligand>
</feature>
<comment type="function">
    <text evidence="11">Involved in the biosynthesis of isoprenoids. Catalyzes the 1,3-allylic rearrangement of the homoallylic substrate isopentenyl (IPP) to its allylic isomer, dimethylallyl diphosphate (DMAPP).</text>
</comment>
<evidence type="ECO:0000256" key="10">
    <source>
        <dbReference type="ARBA" id="ARBA00025810"/>
    </source>
</evidence>
<comment type="subcellular location">
    <subcellularLocation>
        <location evidence="11">Cytoplasm</location>
    </subcellularLocation>
</comment>
<keyword evidence="3 11" id="KW-0285">Flavoprotein</keyword>
<dbReference type="GO" id="GO:0008299">
    <property type="term" value="P:isoprenoid biosynthetic process"/>
    <property type="evidence" value="ECO:0007669"/>
    <property type="project" value="UniProtKB-UniRule"/>
</dbReference>
<dbReference type="GO" id="GO:0005737">
    <property type="term" value="C:cytoplasm"/>
    <property type="evidence" value="ECO:0007669"/>
    <property type="project" value="UniProtKB-SubCell"/>
</dbReference>